<gene>
    <name evidence="3" type="ORF">BOV88_11095</name>
    <name evidence="2" type="ORF">JV46_20150</name>
</gene>
<evidence type="ECO:0000313" key="5">
    <source>
        <dbReference type="Proteomes" id="UP000190962"/>
    </source>
</evidence>
<sequence>MYKKLISILLLMAAPAGFAETESKQQTPASVEQVQVQMLVYRVDEAGTAPWFSRILVAENMMRLDEPVAGGEPVGSYTLYELDTSTLYNVDLEGPTVLMIKPTPDAETDIGENIHIETRETIESDDKSGLQLVKRHLFANGEQCLEITTTGGEQLQLARTALNQLYATLAKQHAVTLANTPPEFVSSCDIAIHVKETDFRYGKGLMMQSQQKGESEQLVDFSDKELVPVSLFKLPEDAKIITPEQLGPLR</sequence>
<reference evidence="3 5" key="2">
    <citation type="submission" date="2016-11" db="EMBL/GenBank/DDBJ databases">
        <title>Mixed transmission modes and dynamic genome evolution in an obligate animal-bacterial symbiosis.</title>
        <authorList>
            <person name="Russell S.L."/>
            <person name="Corbett-Detig R.B."/>
            <person name="Cavanaugh C.M."/>
        </authorList>
    </citation>
    <scope>NUCLEOTIDE SEQUENCE [LARGE SCALE GENOMIC DNA]</scope>
    <source>
        <strain evidence="3">MA-KB16</strain>
    </source>
</reference>
<dbReference type="RefSeq" id="WP_043115596.1">
    <property type="nucleotide sequence ID" value="NZ_JRAA01000001.1"/>
</dbReference>
<dbReference type="Proteomes" id="UP000190962">
    <property type="component" value="Unassembled WGS sequence"/>
</dbReference>
<comment type="caution">
    <text evidence="2">The sequence shown here is derived from an EMBL/GenBank/DDBJ whole genome shotgun (WGS) entry which is preliminary data.</text>
</comment>
<dbReference type="EMBL" id="JRAA01000001">
    <property type="protein sequence ID" value="KHF25905.1"/>
    <property type="molecule type" value="Genomic_DNA"/>
</dbReference>
<reference evidence="2 4" key="1">
    <citation type="journal article" date="2014" name="BMC Genomics">
        <title>The genome of the intracellular bacterium of the coastal bivalve, Solemya velum: a blueprint for thriving in and out of symbiosis.</title>
        <authorList>
            <person name="Dmytrenko O."/>
            <person name="Russell S.L."/>
            <person name="Loo W.T."/>
            <person name="Fontanez K.M."/>
            <person name="Liao L."/>
            <person name="Roeselers G."/>
            <person name="Sharma R."/>
            <person name="Stewart F.J."/>
            <person name="Newton I.L."/>
            <person name="Woyke T."/>
            <person name="Wu D."/>
            <person name="Lang J.M."/>
            <person name="Eisen J.A."/>
            <person name="Cavanaugh C.M."/>
        </authorList>
    </citation>
    <scope>NUCLEOTIDE SEQUENCE [LARGE SCALE GENOMIC DNA]</scope>
    <source>
        <strain evidence="2 4">WH</strain>
    </source>
</reference>
<evidence type="ECO:0000313" key="2">
    <source>
        <dbReference type="EMBL" id="KHF25905.1"/>
    </source>
</evidence>
<evidence type="ECO:0000313" key="3">
    <source>
        <dbReference type="EMBL" id="OOY34221.1"/>
    </source>
</evidence>
<dbReference type="Proteomes" id="UP000030856">
    <property type="component" value="Unassembled WGS sequence"/>
</dbReference>
<proteinExistence type="predicted"/>
<evidence type="ECO:0000313" key="4">
    <source>
        <dbReference type="Proteomes" id="UP000030856"/>
    </source>
</evidence>
<dbReference type="EMBL" id="MPNX01000019">
    <property type="protein sequence ID" value="OOY34221.1"/>
    <property type="molecule type" value="Genomic_DNA"/>
</dbReference>
<feature type="signal peptide" evidence="1">
    <location>
        <begin position="1"/>
        <end position="19"/>
    </location>
</feature>
<dbReference type="AlphaFoldDB" id="A0A0B0HA20"/>
<feature type="chain" id="PRO_5010611206" description="DUF4412 domain-containing protein" evidence="1">
    <location>
        <begin position="20"/>
        <end position="250"/>
    </location>
</feature>
<name>A0A0B0HA20_SOVGS</name>
<dbReference type="GeneID" id="86991452"/>
<keyword evidence="4" id="KW-1185">Reference proteome</keyword>
<organism evidence="2 4">
    <name type="scientific">Solemya velum gill symbiont</name>
    <dbReference type="NCBI Taxonomy" id="2340"/>
    <lineage>
        <taxon>Bacteria</taxon>
        <taxon>Pseudomonadati</taxon>
        <taxon>Pseudomonadota</taxon>
        <taxon>Gammaproteobacteria</taxon>
        <taxon>sulfur-oxidizing symbionts</taxon>
    </lineage>
</organism>
<keyword evidence="1" id="KW-0732">Signal</keyword>
<protein>
    <recommendedName>
        <fullName evidence="6">DUF4412 domain-containing protein</fullName>
    </recommendedName>
</protein>
<dbReference type="STRING" id="2340.JV46_20150"/>
<evidence type="ECO:0000256" key="1">
    <source>
        <dbReference type="SAM" id="SignalP"/>
    </source>
</evidence>
<accession>A0A0B0HA20</accession>
<evidence type="ECO:0008006" key="6">
    <source>
        <dbReference type="Google" id="ProtNLM"/>
    </source>
</evidence>